<proteinExistence type="predicted"/>
<dbReference type="GeneID" id="28830291"/>
<evidence type="ECO:0000313" key="4">
    <source>
        <dbReference type="Proteomes" id="UP000070700"/>
    </source>
</evidence>
<feature type="compositionally biased region" description="Polar residues" evidence="1">
    <location>
        <begin position="83"/>
        <end position="98"/>
    </location>
</feature>
<dbReference type="Proteomes" id="UP000070700">
    <property type="component" value="Unassembled WGS sequence"/>
</dbReference>
<gene>
    <name evidence="3" type="ORF">LY89DRAFT_740267</name>
</gene>
<evidence type="ECO:0000256" key="1">
    <source>
        <dbReference type="SAM" id="MobiDB-lite"/>
    </source>
</evidence>
<name>A0A132BDV2_MOLSC</name>
<organism evidence="3 4">
    <name type="scientific">Mollisia scopiformis</name>
    <name type="common">Conifer needle endophyte fungus</name>
    <name type="synonym">Phialocephala scopiformis</name>
    <dbReference type="NCBI Taxonomy" id="149040"/>
    <lineage>
        <taxon>Eukaryota</taxon>
        <taxon>Fungi</taxon>
        <taxon>Dikarya</taxon>
        <taxon>Ascomycota</taxon>
        <taxon>Pezizomycotina</taxon>
        <taxon>Leotiomycetes</taxon>
        <taxon>Helotiales</taxon>
        <taxon>Mollisiaceae</taxon>
        <taxon>Mollisia</taxon>
    </lineage>
</organism>
<reference evidence="3 4" key="1">
    <citation type="submission" date="2015-10" db="EMBL/GenBank/DDBJ databases">
        <title>Full genome of DAOMC 229536 Phialocephala scopiformis, a fungal endophyte of spruce producing the potent anti-insectan compound rugulosin.</title>
        <authorList>
            <consortium name="DOE Joint Genome Institute"/>
            <person name="Walker A.K."/>
            <person name="Frasz S.L."/>
            <person name="Seifert K.A."/>
            <person name="Miller J.D."/>
            <person name="Mondo S.J."/>
            <person name="Labutti K."/>
            <person name="Lipzen A."/>
            <person name="Dockter R."/>
            <person name="Kennedy M."/>
            <person name="Grigoriev I.V."/>
            <person name="Spatafora J.W."/>
        </authorList>
    </citation>
    <scope>NUCLEOTIDE SEQUENCE [LARGE SCALE GENOMIC DNA]</scope>
    <source>
        <strain evidence="3 4">CBS 120377</strain>
    </source>
</reference>
<dbReference type="PANTHER" id="PTHR38887">
    <property type="entry name" value="CHROMOSOME 21, WHOLE GENOME SHOTGUN SEQUENCE"/>
    <property type="match status" value="1"/>
</dbReference>
<keyword evidence="4" id="KW-1185">Reference proteome</keyword>
<dbReference type="EMBL" id="KQ947429">
    <property type="protein sequence ID" value="KUJ10558.1"/>
    <property type="molecule type" value="Genomic_DNA"/>
</dbReference>
<protein>
    <submittedName>
        <fullName evidence="3">Uncharacterized protein</fullName>
    </submittedName>
</protein>
<dbReference type="PANTHER" id="PTHR38887:SF1">
    <property type="entry name" value="RAS MODIFICATION PROTEIN ERF4"/>
    <property type="match status" value="1"/>
</dbReference>
<feature type="transmembrane region" description="Helical" evidence="2">
    <location>
        <begin position="394"/>
        <end position="413"/>
    </location>
</feature>
<dbReference type="AlphaFoldDB" id="A0A132BDV2"/>
<feature type="region of interest" description="Disordered" evidence="1">
    <location>
        <begin position="44"/>
        <end position="103"/>
    </location>
</feature>
<evidence type="ECO:0000256" key="2">
    <source>
        <dbReference type="SAM" id="Phobius"/>
    </source>
</evidence>
<evidence type="ECO:0000313" key="3">
    <source>
        <dbReference type="EMBL" id="KUJ10558.1"/>
    </source>
</evidence>
<dbReference type="KEGG" id="psco:LY89DRAFT_740267"/>
<dbReference type="InterPro" id="IPR053221">
    <property type="entry name" value="Burnettramic_acid_biosynth"/>
</dbReference>
<keyword evidence="2" id="KW-1133">Transmembrane helix</keyword>
<dbReference type="OrthoDB" id="3433125at2759"/>
<feature type="compositionally biased region" description="Acidic residues" evidence="1">
    <location>
        <begin position="44"/>
        <end position="59"/>
    </location>
</feature>
<keyword evidence="2" id="KW-0472">Membrane</keyword>
<dbReference type="RefSeq" id="XP_018064913.1">
    <property type="nucleotide sequence ID" value="XM_018220565.1"/>
</dbReference>
<keyword evidence="2" id="KW-0812">Transmembrane</keyword>
<accession>A0A132BDV2</accession>
<sequence>MGPLTRGVQTGIGLVAELKAARQARKEGETGVIDVTTEVEEMLIEEKDDDDHDTEDDENFGGGISNGASDQSLYPPPYGDNDLSATSDIEYPQPSNSSHEPHKLSCPVIIPQRRPGTKTRGFLEAYAPVLADCNIGEGTFLTFLRSFHKSSQASPVFNVITMGAGAISRIHEPHMKALSMAISVLSGTAADIQSRYRTNKFLDQANDLLFKPRGLYCLVMSLRPDDVPKDNVSVQSVDTSSIVLKWLDPDSRHFAATLRTSSGTTHGGEEMPETAPLIYPNTGYAELVKTNSNSSSNSQKIIGEVTSYQKVVENYFDKRAQAKYAYEYPDSSLAMQEKPQFASKYGDPTDPSVTTNYYGRIACKIEKESLADRQARRRAKALEVKRRGGGIKRFLHSVIAFFFSVLYLMIVSLPSEEELNDAKKALTEDPGK</sequence>
<dbReference type="InParanoid" id="A0A132BDV2"/>